<keyword evidence="2" id="KW-0238">DNA-binding</keyword>
<name>A0A4R3UV26_9BURK</name>
<dbReference type="OrthoDB" id="9777588at2"/>
<evidence type="ECO:0000256" key="3">
    <source>
        <dbReference type="ARBA" id="ARBA00023163"/>
    </source>
</evidence>
<keyword evidence="1" id="KW-0805">Transcription regulation</keyword>
<evidence type="ECO:0000259" key="4">
    <source>
        <dbReference type="PROSITE" id="PS50042"/>
    </source>
</evidence>
<dbReference type="PROSITE" id="PS51063">
    <property type="entry name" value="HTH_CRP_2"/>
    <property type="match status" value="1"/>
</dbReference>
<gene>
    <name evidence="6" type="ORF">EV686_10998</name>
</gene>
<accession>A0A4R3UV26</accession>
<evidence type="ECO:0000256" key="1">
    <source>
        <dbReference type="ARBA" id="ARBA00023015"/>
    </source>
</evidence>
<dbReference type="GO" id="GO:0005829">
    <property type="term" value="C:cytosol"/>
    <property type="evidence" value="ECO:0007669"/>
    <property type="project" value="TreeGrafter"/>
</dbReference>
<evidence type="ECO:0000256" key="2">
    <source>
        <dbReference type="ARBA" id="ARBA00023125"/>
    </source>
</evidence>
<dbReference type="PANTHER" id="PTHR24567:SF68">
    <property type="entry name" value="DNA-BINDING TRANSCRIPTIONAL DUAL REGULATOR CRP"/>
    <property type="match status" value="1"/>
</dbReference>
<protein>
    <submittedName>
        <fullName evidence="6">CRP-like cAMP-binding protein</fullName>
    </submittedName>
</protein>
<dbReference type="SUPFAM" id="SSF51206">
    <property type="entry name" value="cAMP-binding domain-like"/>
    <property type="match status" value="1"/>
</dbReference>
<dbReference type="GO" id="GO:0003677">
    <property type="term" value="F:DNA binding"/>
    <property type="evidence" value="ECO:0007669"/>
    <property type="project" value="UniProtKB-KW"/>
</dbReference>
<evidence type="ECO:0000313" key="6">
    <source>
        <dbReference type="EMBL" id="TCU94543.1"/>
    </source>
</evidence>
<comment type="caution">
    <text evidence="6">The sequence shown here is derived from an EMBL/GenBank/DDBJ whole genome shotgun (WGS) entry which is preliminary data.</text>
</comment>
<dbReference type="RefSeq" id="WP_132477836.1">
    <property type="nucleotide sequence ID" value="NZ_JBHRVM010000001.1"/>
</dbReference>
<evidence type="ECO:0000259" key="5">
    <source>
        <dbReference type="PROSITE" id="PS51063"/>
    </source>
</evidence>
<dbReference type="InterPro" id="IPR036388">
    <property type="entry name" value="WH-like_DNA-bd_sf"/>
</dbReference>
<dbReference type="InterPro" id="IPR050397">
    <property type="entry name" value="Env_Response_Regulators"/>
</dbReference>
<reference evidence="6 7" key="1">
    <citation type="submission" date="2019-03" db="EMBL/GenBank/DDBJ databases">
        <title>Genomic Encyclopedia of Type Strains, Phase IV (KMG-IV): sequencing the most valuable type-strain genomes for metagenomic binning, comparative biology and taxonomic classification.</title>
        <authorList>
            <person name="Goeker M."/>
        </authorList>
    </citation>
    <scope>NUCLEOTIDE SEQUENCE [LARGE SCALE GENOMIC DNA]</scope>
    <source>
        <strain evidence="6 7">DSM 100048</strain>
    </source>
</reference>
<feature type="domain" description="Cyclic nucleotide-binding" evidence="4">
    <location>
        <begin position="17"/>
        <end position="137"/>
    </location>
</feature>
<dbReference type="InterPro" id="IPR000595">
    <property type="entry name" value="cNMP-bd_dom"/>
</dbReference>
<dbReference type="SMART" id="SM00419">
    <property type="entry name" value="HTH_CRP"/>
    <property type="match status" value="1"/>
</dbReference>
<dbReference type="GO" id="GO:0003700">
    <property type="term" value="F:DNA-binding transcription factor activity"/>
    <property type="evidence" value="ECO:0007669"/>
    <property type="project" value="TreeGrafter"/>
</dbReference>
<feature type="domain" description="HTH crp-type" evidence="5">
    <location>
        <begin position="151"/>
        <end position="219"/>
    </location>
</feature>
<dbReference type="Gene3D" id="2.60.120.10">
    <property type="entry name" value="Jelly Rolls"/>
    <property type="match status" value="1"/>
</dbReference>
<dbReference type="SUPFAM" id="SSF46785">
    <property type="entry name" value="Winged helix' DNA-binding domain"/>
    <property type="match status" value="1"/>
</dbReference>
<dbReference type="InterPro" id="IPR012318">
    <property type="entry name" value="HTH_CRP"/>
</dbReference>
<dbReference type="InterPro" id="IPR014710">
    <property type="entry name" value="RmlC-like_jellyroll"/>
</dbReference>
<dbReference type="PROSITE" id="PS50042">
    <property type="entry name" value="CNMP_BINDING_3"/>
    <property type="match status" value="1"/>
</dbReference>
<dbReference type="CDD" id="cd00038">
    <property type="entry name" value="CAP_ED"/>
    <property type="match status" value="1"/>
</dbReference>
<dbReference type="EMBL" id="SMBX01000009">
    <property type="protein sequence ID" value="TCU94543.1"/>
    <property type="molecule type" value="Genomic_DNA"/>
</dbReference>
<organism evidence="6 7">
    <name type="scientific">Paracandidimonas soli</name>
    <dbReference type="NCBI Taxonomy" id="1917182"/>
    <lineage>
        <taxon>Bacteria</taxon>
        <taxon>Pseudomonadati</taxon>
        <taxon>Pseudomonadota</taxon>
        <taxon>Betaproteobacteria</taxon>
        <taxon>Burkholderiales</taxon>
        <taxon>Alcaligenaceae</taxon>
        <taxon>Paracandidimonas</taxon>
    </lineage>
</organism>
<dbReference type="PANTHER" id="PTHR24567">
    <property type="entry name" value="CRP FAMILY TRANSCRIPTIONAL REGULATORY PROTEIN"/>
    <property type="match status" value="1"/>
</dbReference>
<keyword evidence="7" id="KW-1185">Reference proteome</keyword>
<dbReference type="Pfam" id="PF00027">
    <property type="entry name" value="cNMP_binding"/>
    <property type="match status" value="1"/>
</dbReference>
<dbReference type="AlphaFoldDB" id="A0A4R3UV26"/>
<evidence type="ECO:0000313" key="7">
    <source>
        <dbReference type="Proteomes" id="UP000294692"/>
    </source>
</evidence>
<dbReference type="Gene3D" id="1.10.10.10">
    <property type="entry name" value="Winged helix-like DNA-binding domain superfamily/Winged helix DNA-binding domain"/>
    <property type="match status" value="1"/>
</dbReference>
<dbReference type="SMART" id="SM00100">
    <property type="entry name" value="cNMP"/>
    <property type="match status" value="1"/>
</dbReference>
<dbReference type="Proteomes" id="UP000294692">
    <property type="component" value="Unassembled WGS sequence"/>
</dbReference>
<sequence length="226" mass="25399">MNTQSALIPEHLSRASLFCELGSRDLERVAQATTAVHLARGEVLFRRNDPCVGFHIVVYGQIKLYFKTDQGHEKVARLIGDGESFGEALMFVDKPYILDAQALCDSLLLHVAKEALFDMLDRDGKLARRLLASLSQRLHARMSDIKAYSLQTGAQRVIGYLMHADDCRDGCQLRLETSKTVIASRLNLTPEHFSRILRELADKNMIEVNGRQITLLDVQALTNYQG</sequence>
<proteinExistence type="predicted"/>
<dbReference type="InterPro" id="IPR036390">
    <property type="entry name" value="WH_DNA-bd_sf"/>
</dbReference>
<keyword evidence="3" id="KW-0804">Transcription</keyword>
<dbReference type="Pfam" id="PF13545">
    <property type="entry name" value="HTH_Crp_2"/>
    <property type="match status" value="1"/>
</dbReference>
<dbReference type="InterPro" id="IPR018490">
    <property type="entry name" value="cNMP-bd_dom_sf"/>
</dbReference>